<dbReference type="InterPro" id="IPR000639">
    <property type="entry name" value="Epox_hydrolase-like"/>
</dbReference>
<name>A0A7W7RDW3_9ACTN</name>
<accession>A0A7W7RDW3</accession>
<dbReference type="EMBL" id="JACHJT010000001">
    <property type="protein sequence ID" value="MBB4930084.1"/>
    <property type="molecule type" value="Genomic_DNA"/>
</dbReference>
<reference evidence="2 3" key="1">
    <citation type="submission" date="2020-08" db="EMBL/GenBank/DDBJ databases">
        <title>Sequencing the genomes of 1000 actinobacteria strains.</title>
        <authorList>
            <person name="Klenk H.-P."/>
        </authorList>
    </citation>
    <scope>NUCLEOTIDE SEQUENCE [LARGE SCALE GENOMIC DNA]</scope>
    <source>
        <strain evidence="2 3">DSM 102030</strain>
    </source>
</reference>
<keyword evidence="3" id="KW-1185">Reference proteome</keyword>
<dbReference type="GO" id="GO:0016020">
    <property type="term" value="C:membrane"/>
    <property type="evidence" value="ECO:0007669"/>
    <property type="project" value="TreeGrafter"/>
</dbReference>
<dbReference type="PANTHER" id="PTHR43798">
    <property type="entry name" value="MONOACYLGLYCEROL LIPASE"/>
    <property type="match status" value="1"/>
</dbReference>
<dbReference type="InterPro" id="IPR000073">
    <property type="entry name" value="AB_hydrolase_1"/>
</dbReference>
<dbReference type="Pfam" id="PF00561">
    <property type="entry name" value="Abhydrolase_1"/>
    <property type="match status" value="1"/>
</dbReference>
<organism evidence="2 3">
    <name type="scientific">Lipingzhangella halophila</name>
    <dbReference type="NCBI Taxonomy" id="1783352"/>
    <lineage>
        <taxon>Bacteria</taxon>
        <taxon>Bacillati</taxon>
        <taxon>Actinomycetota</taxon>
        <taxon>Actinomycetes</taxon>
        <taxon>Streptosporangiales</taxon>
        <taxon>Nocardiopsidaceae</taxon>
        <taxon>Lipingzhangella</taxon>
    </lineage>
</organism>
<dbReference type="PANTHER" id="PTHR43798:SF33">
    <property type="entry name" value="HYDROLASE, PUTATIVE (AFU_ORTHOLOGUE AFUA_2G14860)-RELATED"/>
    <property type="match status" value="1"/>
</dbReference>
<gene>
    <name evidence="2" type="ORF">F4561_000904</name>
</gene>
<feature type="domain" description="AB hydrolase-1" evidence="1">
    <location>
        <begin position="29"/>
        <end position="268"/>
    </location>
</feature>
<dbReference type="SUPFAM" id="SSF53474">
    <property type="entry name" value="alpha/beta-Hydrolases"/>
    <property type="match status" value="1"/>
</dbReference>
<proteinExistence type="predicted"/>
<evidence type="ECO:0000313" key="3">
    <source>
        <dbReference type="Proteomes" id="UP000523007"/>
    </source>
</evidence>
<sequence>MTQAQSPLDRDIVVDGVRLAYCDRGAGEPVVLLHGTPSHSVIWRDVLPRVAAAGHRVIAYDLLGYGRSERPVDRDTSVTAQAELLERLLAALGVGGVTLVGHDLGGAIGQILATRTPDRVRRMMLVDTVSFDSWPSATWRQIIADHLGNPAGMTADDFEALLAGQLAMTVTGEGDMSGAVLDAYLAPHRSAVGRVSFFEHQVRHYDSTHTQRIVPHLGQLTMPVRIVWGGADSWQPASYAERLHRAIPGSTAPVIVPGAGHFLPEDAPDTVAEQILRMLDAPAGPAPS</sequence>
<dbReference type="InterPro" id="IPR029058">
    <property type="entry name" value="AB_hydrolase_fold"/>
</dbReference>
<dbReference type="AlphaFoldDB" id="A0A7W7RDW3"/>
<comment type="caution">
    <text evidence="2">The sequence shown here is derived from an EMBL/GenBank/DDBJ whole genome shotgun (WGS) entry which is preliminary data.</text>
</comment>
<protein>
    <submittedName>
        <fullName evidence="2">Pimeloyl-ACP methyl ester carboxylesterase</fullName>
    </submittedName>
</protein>
<dbReference type="Gene3D" id="3.40.50.1820">
    <property type="entry name" value="alpha/beta hydrolase"/>
    <property type="match status" value="1"/>
</dbReference>
<dbReference type="RefSeq" id="WP_184575038.1">
    <property type="nucleotide sequence ID" value="NZ_JACHJT010000001.1"/>
</dbReference>
<dbReference type="GO" id="GO:0046464">
    <property type="term" value="P:acylglycerol catabolic process"/>
    <property type="evidence" value="ECO:0007669"/>
    <property type="project" value="TreeGrafter"/>
</dbReference>
<dbReference type="GO" id="GO:0047372">
    <property type="term" value="F:monoacylglycerol lipase activity"/>
    <property type="evidence" value="ECO:0007669"/>
    <property type="project" value="TreeGrafter"/>
</dbReference>
<evidence type="ECO:0000259" key="1">
    <source>
        <dbReference type="Pfam" id="PF00561"/>
    </source>
</evidence>
<dbReference type="Proteomes" id="UP000523007">
    <property type="component" value="Unassembled WGS sequence"/>
</dbReference>
<dbReference type="InterPro" id="IPR050266">
    <property type="entry name" value="AB_hydrolase_sf"/>
</dbReference>
<dbReference type="PRINTS" id="PR00111">
    <property type="entry name" value="ABHYDROLASE"/>
</dbReference>
<evidence type="ECO:0000313" key="2">
    <source>
        <dbReference type="EMBL" id="MBB4930084.1"/>
    </source>
</evidence>
<dbReference type="PRINTS" id="PR00412">
    <property type="entry name" value="EPOXHYDRLASE"/>
</dbReference>